<feature type="compositionally biased region" description="Basic and acidic residues" evidence="1">
    <location>
        <begin position="55"/>
        <end position="72"/>
    </location>
</feature>
<dbReference type="EMBL" id="BMMZ01000001">
    <property type="protein sequence ID" value="GGL47710.1"/>
    <property type="molecule type" value="Genomic_DNA"/>
</dbReference>
<evidence type="ECO:0000256" key="1">
    <source>
        <dbReference type="SAM" id="MobiDB-lite"/>
    </source>
</evidence>
<name>A0A917VZC2_9ACTN</name>
<reference evidence="2" key="2">
    <citation type="submission" date="2020-09" db="EMBL/GenBank/DDBJ databases">
        <authorList>
            <person name="Sun Q."/>
            <person name="Zhou Y."/>
        </authorList>
    </citation>
    <scope>NUCLEOTIDE SEQUENCE</scope>
    <source>
        <strain evidence="2">CGMCC 4.7306</strain>
    </source>
</reference>
<organism evidence="2 3">
    <name type="scientific">Microlunatus endophyticus</name>
    <dbReference type="NCBI Taxonomy" id="1716077"/>
    <lineage>
        <taxon>Bacteria</taxon>
        <taxon>Bacillati</taxon>
        <taxon>Actinomycetota</taxon>
        <taxon>Actinomycetes</taxon>
        <taxon>Propionibacteriales</taxon>
        <taxon>Propionibacteriaceae</taxon>
        <taxon>Microlunatus</taxon>
    </lineage>
</organism>
<proteinExistence type="predicted"/>
<feature type="region of interest" description="Disordered" evidence="1">
    <location>
        <begin position="51"/>
        <end position="72"/>
    </location>
</feature>
<accession>A0A917VZC2</accession>
<sequence>MADEEGKEEGSEEGKWYYCLDHKTVEDAGGCRSLNRFGPYPTRQAAENALQTVADRNEKWDEEDRKWNEPEQ</sequence>
<dbReference type="RefSeq" id="WP_188893312.1">
    <property type="nucleotide sequence ID" value="NZ_BMMZ01000001.1"/>
</dbReference>
<comment type="caution">
    <text evidence="2">The sequence shown here is derived from an EMBL/GenBank/DDBJ whole genome shotgun (WGS) entry which is preliminary data.</text>
</comment>
<keyword evidence="3" id="KW-1185">Reference proteome</keyword>
<gene>
    <name evidence="2" type="ORF">GCM10011575_02020</name>
</gene>
<evidence type="ECO:0008006" key="4">
    <source>
        <dbReference type="Google" id="ProtNLM"/>
    </source>
</evidence>
<evidence type="ECO:0000313" key="2">
    <source>
        <dbReference type="EMBL" id="GGL47710.1"/>
    </source>
</evidence>
<evidence type="ECO:0000313" key="3">
    <source>
        <dbReference type="Proteomes" id="UP000613840"/>
    </source>
</evidence>
<reference evidence="2" key="1">
    <citation type="journal article" date="2014" name="Int. J. Syst. Evol. Microbiol.">
        <title>Complete genome sequence of Corynebacterium casei LMG S-19264T (=DSM 44701T), isolated from a smear-ripened cheese.</title>
        <authorList>
            <consortium name="US DOE Joint Genome Institute (JGI-PGF)"/>
            <person name="Walter F."/>
            <person name="Albersmeier A."/>
            <person name="Kalinowski J."/>
            <person name="Ruckert C."/>
        </authorList>
    </citation>
    <scope>NUCLEOTIDE SEQUENCE</scope>
    <source>
        <strain evidence="2">CGMCC 4.7306</strain>
    </source>
</reference>
<dbReference type="Proteomes" id="UP000613840">
    <property type="component" value="Unassembled WGS sequence"/>
</dbReference>
<dbReference type="AlphaFoldDB" id="A0A917VZC2"/>
<protein>
    <recommendedName>
        <fullName evidence="4">SPOR domain-containing protein</fullName>
    </recommendedName>
</protein>